<accession>A0A378U772</accession>
<dbReference type="Pfam" id="PF02470">
    <property type="entry name" value="MlaD"/>
    <property type="match status" value="1"/>
</dbReference>
<dbReference type="GO" id="GO:0005576">
    <property type="term" value="C:extracellular region"/>
    <property type="evidence" value="ECO:0007669"/>
    <property type="project" value="TreeGrafter"/>
</dbReference>
<evidence type="ECO:0000259" key="4">
    <source>
        <dbReference type="Pfam" id="PF11887"/>
    </source>
</evidence>
<feature type="domain" description="Mce/MlaD" evidence="3">
    <location>
        <begin position="43"/>
        <end position="117"/>
    </location>
</feature>
<feature type="domain" description="Mammalian cell entry C-terminal" evidence="4">
    <location>
        <begin position="122"/>
        <end position="341"/>
    </location>
</feature>
<dbReference type="NCBIfam" id="TIGR00996">
    <property type="entry name" value="Mtu_fam_mce"/>
    <property type="match status" value="1"/>
</dbReference>
<evidence type="ECO:0000259" key="3">
    <source>
        <dbReference type="Pfam" id="PF02470"/>
    </source>
</evidence>
<dbReference type="InterPro" id="IPR024516">
    <property type="entry name" value="Mce_C"/>
</dbReference>
<sequence>MDFLRNDSRLNPGWWTLFLVAFLAAVVFVTSALFSGAFTAYAPVTLTSDRSGLVMEPGGKVKMQGVEVGRVGEVQGGDPVRLKLEIFPDQLQYLPANIGAQIRATTAFGAKFVDLTYPSAPSAHHLQPGAVIEASNVSTEVNTVFQNLMGVLKQIDPAKLNGVLSALAEGLRGQGSTIGQATTDANEVLSALNPRADTMRRDWQSLKGFSDTYSAAAQNILTVLDAASTTSTTITDHAQALDALLLNLTGLSRSGENLLGSSKDNLVTSVNDLSSTTSLLLGYNPMITCTIVGGKHFLDNGGYKGAGGNGYSTITDVGLLLGDDPYKYPDNLPIVAAKGGPGGKPGCGSLPYVENMYPVRQLVTNTGWGTGNDIRTNPGIGFPAYNNFFPVTRGNPEPPSIRNLFGGPAPGPIPYPGAPPYGAPMYAPDGTPLWPGLPREFHRRHRHPTPTMSPPGRSRSRRPRPRNWCRHRYPRQCPESAKQPYREAMRGNSREI</sequence>
<dbReference type="Pfam" id="PF11887">
    <property type="entry name" value="Mce4_CUP1"/>
    <property type="match status" value="1"/>
</dbReference>
<reference evidence="5 6" key="1">
    <citation type="submission" date="2018-06" db="EMBL/GenBank/DDBJ databases">
        <authorList>
            <consortium name="Pathogen Informatics"/>
            <person name="Doyle S."/>
        </authorList>
    </citation>
    <scope>NUCLEOTIDE SEQUENCE [LARGE SCALE GENOMIC DNA]</scope>
    <source>
        <strain evidence="5 6">NCTC1542</strain>
    </source>
</reference>
<evidence type="ECO:0000256" key="1">
    <source>
        <dbReference type="SAM" id="MobiDB-lite"/>
    </source>
</evidence>
<dbReference type="PANTHER" id="PTHR33371">
    <property type="entry name" value="INTERMEMBRANE PHOSPHOLIPID TRANSPORT SYSTEM BINDING PROTEIN MLAD-RELATED"/>
    <property type="match status" value="1"/>
</dbReference>
<keyword evidence="2" id="KW-1133">Transmembrane helix</keyword>
<dbReference type="InterPro" id="IPR003399">
    <property type="entry name" value="Mce/MlaD"/>
</dbReference>
<protein>
    <submittedName>
        <fullName evidence="5">Virulence factor Mce family protein</fullName>
    </submittedName>
</protein>
<dbReference type="PANTHER" id="PTHR33371:SF19">
    <property type="entry name" value="MCE-FAMILY PROTEIN MCE4A"/>
    <property type="match status" value="1"/>
</dbReference>
<keyword evidence="2" id="KW-0812">Transmembrane</keyword>
<keyword evidence="2" id="KW-0472">Membrane</keyword>
<proteinExistence type="predicted"/>
<gene>
    <name evidence="5" type="ORF">NCTC1542_00046</name>
</gene>
<dbReference type="EMBL" id="UGQY01000001">
    <property type="protein sequence ID" value="STZ72509.1"/>
    <property type="molecule type" value="Genomic_DNA"/>
</dbReference>
<feature type="transmembrane region" description="Helical" evidence="2">
    <location>
        <begin position="12"/>
        <end position="41"/>
    </location>
</feature>
<organism evidence="5 6">
    <name type="scientific">Mycolicibacterium fortuitum</name>
    <name type="common">Mycobacterium fortuitum</name>
    <dbReference type="NCBI Taxonomy" id="1766"/>
    <lineage>
        <taxon>Bacteria</taxon>
        <taxon>Bacillati</taxon>
        <taxon>Actinomycetota</taxon>
        <taxon>Actinomycetes</taxon>
        <taxon>Mycobacteriales</taxon>
        <taxon>Mycobacteriaceae</taxon>
        <taxon>Mycolicibacterium</taxon>
    </lineage>
</organism>
<dbReference type="InterPro" id="IPR005693">
    <property type="entry name" value="Mce"/>
</dbReference>
<feature type="region of interest" description="Disordered" evidence="1">
    <location>
        <begin position="440"/>
        <end position="496"/>
    </location>
</feature>
<feature type="compositionally biased region" description="Basic and acidic residues" evidence="1">
    <location>
        <begin position="484"/>
        <end position="496"/>
    </location>
</feature>
<feature type="compositionally biased region" description="Basic residues" evidence="1">
    <location>
        <begin position="458"/>
        <end position="474"/>
    </location>
</feature>
<evidence type="ECO:0000313" key="5">
    <source>
        <dbReference type="EMBL" id="STZ72509.1"/>
    </source>
</evidence>
<dbReference type="AlphaFoldDB" id="A0A378U772"/>
<evidence type="ECO:0000313" key="6">
    <source>
        <dbReference type="Proteomes" id="UP000255389"/>
    </source>
</evidence>
<name>A0A378U772_MYCFO</name>
<dbReference type="GO" id="GO:0051701">
    <property type="term" value="P:biological process involved in interaction with host"/>
    <property type="evidence" value="ECO:0007669"/>
    <property type="project" value="TreeGrafter"/>
</dbReference>
<evidence type="ECO:0000256" key="2">
    <source>
        <dbReference type="SAM" id="Phobius"/>
    </source>
</evidence>
<dbReference type="InterPro" id="IPR052336">
    <property type="entry name" value="MlaD_Phospholipid_Transporter"/>
</dbReference>
<dbReference type="Proteomes" id="UP000255389">
    <property type="component" value="Unassembled WGS sequence"/>
</dbReference>